<accession>A0ABM0UG99</accession>
<dbReference type="RefSeq" id="XP_010440712.1">
    <property type="nucleotide sequence ID" value="XM_010442410.2"/>
</dbReference>
<sequence>MVTTRGVGNLRCSNRQAGKGWSSLVPKKTTKNPNKKSVGKLVKVKSANQVEEQVVDEIHIEKEKEMDERGKDNTVHMDEGRRVDEEEEVVESDAEEEDAEELHVESEGEKEDAEELHVESEGEKEDAEELHVESDKDNVGGDTQVAPQSTEGDTVNASSGGDSVHQSNSTTKRTKGKTRMRKLAKDPLDKVEVDFTCLGEHAGDGSTTLSSFLGVLVKEHVYVLLNDWRKLDQQTKNRMWEEIQGRFKVQEEWKKHSLFKQMNCIWRSAKSILVGQVRAASSDAERLELKPSNI</sequence>
<feature type="compositionally biased region" description="Basic residues" evidence="1">
    <location>
        <begin position="172"/>
        <end position="182"/>
    </location>
</feature>
<gene>
    <name evidence="3" type="primary">LOC104723981</name>
</gene>
<feature type="compositionally biased region" description="Acidic residues" evidence="1">
    <location>
        <begin position="85"/>
        <end position="100"/>
    </location>
</feature>
<keyword evidence="2" id="KW-1185">Reference proteome</keyword>
<evidence type="ECO:0000313" key="3">
    <source>
        <dbReference type="RefSeq" id="XP_010440712.1"/>
    </source>
</evidence>
<evidence type="ECO:0000313" key="2">
    <source>
        <dbReference type="Proteomes" id="UP000694864"/>
    </source>
</evidence>
<feature type="region of interest" description="Disordered" evidence="1">
    <location>
        <begin position="1"/>
        <end position="183"/>
    </location>
</feature>
<protein>
    <submittedName>
        <fullName evidence="3">Uncharacterized protein LOC104723981</fullName>
    </submittedName>
</protein>
<proteinExistence type="predicted"/>
<feature type="compositionally biased region" description="Basic residues" evidence="1">
    <location>
        <begin position="28"/>
        <end position="38"/>
    </location>
</feature>
<feature type="compositionally biased region" description="Basic and acidic residues" evidence="1">
    <location>
        <begin position="129"/>
        <end position="139"/>
    </location>
</feature>
<dbReference type="GeneID" id="104723981"/>
<evidence type="ECO:0000256" key="1">
    <source>
        <dbReference type="SAM" id="MobiDB-lite"/>
    </source>
</evidence>
<feature type="compositionally biased region" description="Basic and acidic residues" evidence="1">
    <location>
        <begin position="56"/>
        <end position="84"/>
    </location>
</feature>
<name>A0ABM0UG99_CAMSA</name>
<reference evidence="2" key="1">
    <citation type="journal article" date="2014" name="Nat. Commun.">
        <title>The emerging biofuel crop Camelina sativa retains a highly undifferentiated hexaploid genome structure.</title>
        <authorList>
            <person name="Kagale S."/>
            <person name="Koh C."/>
            <person name="Nixon J."/>
            <person name="Bollina V."/>
            <person name="Clarke W.E."/>
            <person name="Tuteja R."/>
            <person name="Spillane C."/>
            <person name="Robinson S.J."/>
            <person name="Links M.G."/>
            <person name="Clarke C."/>
            <person name="Higgins E.E."/>
            <person name="Huebert T."/>
            <person name="Sharpe A.G."/>
            <person name="Parkin I.A."/>
        </authorList>
    </citation>
    <scope>NUCLEOTIDE SEQUENCE [LARGE SCALE GENOMIC DNA]</scope>
    <source>
        <strain evidence="2">cv. DH55</strain>
    </source>
</reference>
<reference evidence="3" key="2">
    <citation type="submission" date="2025-08" db="UniProtKB">
        <authorList>
            <consortium name="RefSeq"/>
        </authorList>
    </citation>
    <scope>IDENTIFICATION</scope>
    <source>
        <tissue evidence="3">Leaf</tissue>
    </source>
</reference>
<dbReference type="Proteomes" id="UP000694864">
    <property type="component" value="Chromosome 11"/>
</dbReference>
<organism evidence="2 3">
    <name type="scientific">Camelina sativa</name>
    <name type="common">False flax</name>
    <name type="synonym">Myagrum sativum</name>
    <dbReference type="NCBI Taxonomy" id="90675"/>
    <lineage>
        <taxon>Eukaryota</taxon>
        <taxon>Viridiplantae</taxon>
        <taxon>Streptophyta</taxon>
        <taxon>Embryophyta</taxon>
        <taxon>Tracheophyta</taxon>
        <taxon>Spermatophyta</taxon>
        <taxon>Magnoliopsida</taxon>
        <taxon>eudicotyledons</taxon>
        <taxon>Gunneridae</taxon>
        <taxon>Pentapetalae</taxon>
        <taxon>rosids</taxon>
        <taxon>malvids</taxon>
        <taxon>Brassicales</taxon>
        <taxon>Brassicaceae</taxon>
        <taxon>Camelineae</taxon>
        <taxon>Camelina</taxon>
    </lineage>
</organism>
<feature type="compositionally biased region" description="Polar residues" evidence="1">
    <location>
        <begin position="145"/>
        <end position="169"/>
    </location>
</feature>